<dbReference type="SMART" id="SM00858">
    <property type="entry name" value="SAF"/>
    <property type="match status" value="1"/>
</dbReference>
<evidence type="ECO:0000259" key="1">
    <source>
        <dbReference type="PROSITE" id="PS50844"/>
    </source>
</evidence>
<keyword evidence="3" id="KW-1185">Reference proteome</keyword>
<comment type="caution">
    <text evidence="2">The sequence shown here is derived from an EMBL/GenBank/DDBJ whole genome shotgun (WGS) entry which is preliminary data.</text>
</comment>
<dbReference type="InterPro" id="IPR057736">
    <property type="entry name" value="SAF_PseI/NeuA/NeuB"/>
</dbReference>
<dbReference type="InterPro" id="IPR013974">
    <property type="entry name" value="SAF"/>
</dbReference>
<dbReference type="Proteomes" id="UP000727907">
    <property type="component" value="Unassembled WGS sequence"/>
</dbReference>
<dbReference type="EMBL" id="JAHOPB010000001">
    <property type="protein sequence ID" value="MBU8875456.1"/>
    <property type="molecule type" value="Genomic_DNA"/>
</dbReference>
<dbReference type="PANTHER" id="PTHR42966:SF1">
    <property type="entry name" value="SIALIC ACID SYNTHASE"/>
    <property type="match status" value="1"/>
</dbReference>
<protein>
    <submittedName>
        <fullName evidence="2">N-acetylneuraminate synthase family protein</fullName>
    </submittedName>
</protein>
<dbReference type="PROSITE" id="PS50844">
    <property type="entry name" value="AFP_LIKE"/>
    <property type="match status" value="1"/>
</dbReference>
<feature type="domain" description="AFP-like" evidence="1">
    <location>
        <begin position="290"/>
        <end position="345"/>
    </location>
</feature>
<dbReference type="Pfam" id="PF03102">
    <property type="entry name" value="NeuB"/>
    <property type="match status" value="1"/>
</dbReference>
<dbReference type="InterPro" id="IPR051690">
    <property type="entry name" value="PseI-like"/>
</dbReference>
<gene>
    <name evidence="2" type="ORF">KQ910_16900</name>
</gene>
<reference evidence="2 3" key="1">
    <citation type="submission" date="2021-06" db="EMBL/GenBank/DDBJ databases">
        <authorList>
            <person name="Lee D.H."/>
        </authorList>
    </citation>
    <scope>NUCLEOTIDE SEQUENCE [LARGE SCALE GENOMIC DNA]</scope>
    <source>
        <strain evidence="2 3">MMS21-HV4-11</strain>
    </source>
</reference>
<dbReference type="InterPro" id="IPR013132">
    <property type="entry name" value="PseI/NeuA/B-like_N"/>
</dbReference>
<dbReference type="Pfam" id="PF08666">
    <property type="entry name" value="SAF"/>
    <property type="match status" value="1"/>
</dbReference>
<dbReference type="PANTHER" id="PTHR42966">
    <property type="entry name" value="N-ACETYLNEURAMINATE SYNTHASE"/>
    <property type="match status" value="1"/>
</dbReference>
<accession>A0ABS6ILI1</accession>
<name>A0ABS6ILI1_9HYPH</name>
<dbReference type="InterPro" id="IPR006190">
    <property type="entry name" value="SAF_AFP_Neu5Ac"/>
</dbReference>
<organism evidence="2 3">
    <name type="scientific">Reyranella humidisoli</name>
    <dbReference type="NCBI Taxonomy" id="2849149"/>
    <lineage>
        <taxon>Bacteria</taxon>
        <taxon>Pseudomonadati</taxon>
        <taxon>Pseudomonadota</taxon>
        <taxon>Alphaproteobacteria</taxon>
        <taxon>Hyphomicrobiales</taxon>
        <taxon>Reyranellaceae</taxon>
        <taxon>Reyranella</taxon>
    </lineage>
</organism>
<dbReference type="RefSeq" id="WP_216962716.1">
    <property type="nucleotide sequence ID" value="NZ_JAHOPB010000001.1"/>
</dbReference>
<evidence type="ECO:0000313" key="3">
    <source>
        <dbReference type="Proteomes" id="UP000727907"/>
    </source>
</evidence>
<proteinExistence type="predicted"/>
<evidence type="ECO:0000313" key="2">
    <source>
        <dbReference type="EMBL" id="MBU8875456.1"/>
    </source>
</evidence>
<dbReference type="CDD" id="cd11615">
    <property type="entry name" value="SAF_NeuB_like"/>
    <property type="match status" value="1"/>
</dbReference>
<sequence length="345" mass="37813">MKSTFKIDNTPVGDGAPCYVIAEIGSNHNQDFALALKHIDAAAAAGVDAVKFQTFKASTHISRYAESPAYLDKKDLHELIHSLELDRSWHGALKKHSEERGVTFLSSPCDHEAVAELAALGMAANKVASFDMPDLDLVRVVAETGKPTILSTGLADWMEIQRAVDTCRAAGNEDIVLLQCTSIYPAPPHLSNLRAMATMRDAFNVITGYSDHTLGDNMACAAVAMGACMIEKHFTLDRNLPGPDHSFACQPEELREMVRKIREIEAGLGDGVKNGPRPEEQEMADKARRSIHAATDIKAGEVIRREMLVNKRPGHGIPPHLREHIVGRTARQDIKADAWLTWDVI</sequence>